<accession>A0AAE9KYB1</accession>
<evidence type="ECO:0000313" key="2">
    <source>
        <dbReference type="EMBL" id="UQK57858.1"/>
    </source>
</evidence>
<keyword evidence="1" id="KW-0812">Transmembrane</keyword>
<proteinExistence type="predicted"/>
<feature type="transmembrane region" description="Helical" evidence="1">
    <location>
        <begin position="46"/>
        <end position="66"/>
    </location>
</feature>
<keyword evidence="3" id="KW-1185">Reference proteome</keyword>
<keyword evidence="1" id="KW-0472">Membrane</keyword>
<evidence type="ECO:0000256" key="1">
    <source>
        <dbReference type="SAM" id="Phobius"/>
    </source>
</evidence>
<dbReference type="EMBL" id="ON148527">
    <property type="protein sequence ID" value="UQK57858.1"/>
    <property type="molecule type" value="Genomic_DNA"/>
</dbReference>
<dbReference type="Proteomes" id="UP000830961">
    <property type="component" value="Segment"/>
</dbReference>
<organism evidence="2 3">
    <name type="scientific">Klebsiella phage Kp7</name>
    <dbReference type="NCBI Taxonomy" id="2936515"/>
    <lineage>
        <taxon>Viruses</taxon>
        <taxon>Duplodnaviria</taxon>
        <taxon>Heunggongvirae</taxon>
        <taxon>Uroviricota</taxon>
        <taxon>Caudoviricetes</taxon>
        <taxon>Autographivirales</taxon>
        <taxon>Autosignataviridae</taxon>
        <taxon>Molineuxvirinae</taxon>
        <taxon>Gansuvirus</taxon>
        <taxon>Gansuvirus Kp7</taxon>
    </lineage>
</organism>
<gene>
    <name evidence="2" type="ORF">Kp7_18</name>
</gene>
<protein>
    <submittedName>
        <fullName evidence="2">Uncharacterized protein</fullName>
    </submittedName>
</protein>
<keyword evidence="1" id="KW-1133">Transmembrane helix</keyword>
<name>A0AAE9KYB1_9CAUD</name>
<evidence type="ECO:0000313" key="3">
    <source>
        <dbReference type="Proteomes" id="UP000830961"/>
    </source>
</evidence>
<reference evidence="2 3" key="1">
    <citation type="submission" date="2022-04" db="EMBL/GenBank/DDBJ databases">
        <title>Transcriptional inhibition prevents novel lytic bacteriophages with two receptor recognition modules infecting multidrug-resistant Klebsiella pneumoniae.</title>
        <authorList>
            <person name="Huang L."/>
            <person name="Huang X."/>
            <person name="Zhao T."/>
            <person name="Zhang J."/>
            <person name="Xiang Y."/>
        </authorList>
    </citation>
    <scope>NUCLEOTIDE SEQUENCE [LARGE SCALE GENOMIC DNA]</scope>
</reference>
<sequence length="67" mass="7847">MMNIFELFFVILTWLWVFKAFTVKETHQLLFNGKVVVSRNNKKLSWALLALTIFNTASFIFFSVIAT</sequence>